<dbReference type="EMBL" id="DRZC01000024">
    <property type="protein sequence ID" value="HHQ80158.1"/>
    <property type="molecule type" value="Genomic_DNA"/>
</dbReference>
<proteinExistence type="predicted"/>
<gene>
    <name evidence="1" type="ORF">ENM78_01655</name>
</gene>
<sequence length="105" mass="12744">MQLPVPPEPKEIKESIKRYRSVFNSVPDVEYDSLAVWYNNQLPSYLWRYWKAILEGYGYTWQKFVKVMRYATENIIEWALYDNLEWNELIKRISKLLERYAATKG</sequence>
<comment type="caution">
    <text evidence="1">The sequence shown here is derived from an EMBL/GenBank/DDBJ whole genome shotgun (WGS) entry which is preliminary data.</text>
</comment>
<organism evidence="1">
    <name type="scientific">Fervidicoccus fontis</name>
    <dbReference type="NCBI Taxonomy" id="683846"/>
    <lineage>
        <taxon>Archaea</taxon>
        <taxon>Thermoproteota</taxon>
        <taxon>Thermoprotei</taxon>
        <taxon>Fervidicoccales</taxon>
        <taxon>Fervidicoccaceae</taxon>
        <taxon>Fervidicoccus</taxon>
    </lineage>
</organism>
<evidence type="ECO:0000313" key="1">
    <source>
        <dbReference type="EMBL" id="HHQ80158.1"/>
    </source>
</evidence>
<dbReference type="AlphaFoldDB" id="A0A7J3ZJC4"/>
<reference evidence="1" key="1">
    <citation type="journal article" date="2020" name="mSystems">
        <title>Genome- and Community-Level Interaction Insights into Carbon Utilization and Element Cycling Functions of Hydrothermarchaeota in Hydrothermal Sediment.</title>
        <authorList>
            <person name="Zhou Z."/>
            <person name="Liu Y."/>
            <person name="Xu W."/>
            <person name="Pan J."/>
            <person name="Luo Z.H."/>
            <person name="Li M."/>
        </authorList>
    </citation>
    <scope>NUCLEOTIDE SEQUENCE [LARGE SCALE GENOMIC DNA]</scope>
    <source>
        <strain evidence="1">SpSt-1116</strain>
    </source>
</reference>
<protein>
    <submittedName>
        <fullName evidence="1">Uncharacterized protein</fullName>
    </submittedName>
</protein>
<name>A0A7J3ZJC4_9CREN</name>
<accession>A0A7J3ZJC4</accession>